<dbReference type="PANTHER" id="PTHR10642">
    <property type="entry name" value="RIBONUCLEASE H1"/>
    <property type="match status" value="1"/>
</dbReference>
<keyword evidence="10" id="KW-1185">Reference proteome</keyword>
<dbReference type="PANTHER" id="PTHR10642:SF26">
    <property type="entry name" value="RIBONUCLEASE H1"/>
    <property type="match status" value="1"/>
</dbReference>
<evidence type="ECO:0000256" key="4">
    <source>
        <dbReference type="ARBA" id="ARBA00022722"/>
    </source>
</evidence>
<dbReference type="GO" id="GO:0004523">
    <property type="term" value="F:RNA-DNA hybrid ribonuclease activity"/>
    <property type="evidence" value="ECO:0007669"/>
    <property type="project" value="UniProtKB-EC"/>
</dbReference>
<keyword evidence="4" id="KW-0540">Nuclease</keyword>
<evidence type="ECO:0000256" key="3">
    <source>
        <dbReference type="ARBA" id="ARBA00012180"/>
    </source>
</evidence>
<keyword evidence="5" id="KW-0479">Metal-binding</keyword>
<dbReference type="InterPro" id="IPR002156">
    <property type="entry name" value="RNaseH_domain"/>
</dbReference>
<reference evidence="9 10" key="1">
    <citation type="journal article" date="2018" name="Biotechnol. Biofuels">
        <title>Integrative visual omics of the white-rot fungus Polyporus brumalis exposes the biotechnological potential of its oxidative enzymes for delignifying raw plant biomass.</title>
        <authorList>
            <person name="Miyauchi S."/>
            <person name="Rancon A."/>
            <person name="Drula E."/>
            <person name="Hage H."/>
            <person name="Chaduli D."/>
            <person name="Favel A."/>
            <person name="Grisel S."/>
            <person name="Henrissat B."/>
            <person name="Herpoel-Gimbert I."/>
            <person name="Ruiz-Duenas F.J."/>
            <person name="Chevret D."/>
            <person name="Hainaut M."/>
            <person name="Lin J."/>
            <person name="Wang M."/>
            <person name="Pangilinan J."/>
            <person name="Lipzen A."/>
            <person name="Lesage-Meessen L."/>
            <person name="Navarro D."/>
            <person name="Riley R."/>
            <person name="Grigoriev I.V."/>
            <person name="Zhou S."/>
            <person name="Raouche S."/>
            <person name="Rosso M.N."/>
        </authorList>
    </citation>
    <scope>NUCLEOTIDE SEQUENCE [LARGE SCALE GENOMIC DNA]</scope>
    <source>
        <strain evidence="9 10">BRFM 1820</strain>
    </source>
</reference>
<name>A0A371CM45_9APHY</name>
<organism evidence="9 10">
    <name type="scientific">Lentinus brumalis</name>
    <dbReference type="NCBI Taxonomy" id="2498619"/>
    <lineage>
        <taxon>Eukaryota</taxon>
        <taxon>Fungi</taxon>
        <taxon>Dikarya</taxon>
        <taxon>Basidiomycota</taxon>
        <taxon>Agaricomycotina</taxon>
        <taxon>Agaricomycetes</taxon>
        <taxon>Polyporales</taxon>
        <taxon>Polyporaceae</taxon>
        <taxon>Lentinus</taxon>
    </lineage>
</organism>
<gene>
    <name evidence="9" type="ORF">OH76DRAFT_1364717</name>
</gene>
<dbReference type="InterPro" id="IPR050092">
    <property type="entry name" value="RNase_H"/>
</dbReference>
<comment type="similarity">
    <text evidence="2">Belongs to the RNase H family.</text>
</comment>
<dbReference type="Proteomes" id="UP000256964">
    <property type="component" value="Unassembled WGS sequence"/>
</dbReference>
<dbReference type="AlphaFoldDB" id="A0A371CM45"/>
<comment type="catalytic activity">
    <reaction evidence="1">
        <text>Endonucleolytic cleavage to 5'-phosphomonoester.</text>
        <dbReference type="EC" id="3.1.26.4"/>
    </reaction>
</comment>
<evidence type="ECO:0000313" key="9">
    <source>
        <dbReference type="EMBL" id="RDX41342.1"/>
    </source>
</evidence>
<dbReference type="Pfam" id="PF13966">
    <property type="entry name" value="zf-RVT"/>
    <property type="match status" value="1"/>
</dbReference>
<evidence type="ECO:0000256" key="5">
    <source>
        <dbReference type="ARBA" id="ARBA00022723"/>
    </source>
</evidence>
<evidence type="ECO:0000313" key="10">
    <source>
        <dbReference type="Proteomes" id="UP000256964"/>
    </source>
</evidence>
<dbReference type="PROSITE" id="PS50879">
    <property type="entry name" value="RNASE_H_1"/>
    <property type="match status" value="1"/>
</dbReference>
<dbReference type="EC" id="3.1.26.4" evidence="3"/>
<dbReference type="GO" id="GO:0003676">
    <property type="term" value="F:nucleic acid binding"/>
    <property type="evidence" value="ECO:0007669"/>
    <property type="project" value="InterPro"/>
</dbReference>
<dbReference type="InterPro" id="IPR036397">
    <property type="entry name" value="RNaseH_sf"/>
</dbReference>
<dbReference type="InterPro" id="IPR012337">
    <property type="entry name" value="RNaseH-like_sf"/>
</dbReference>
<keyword evidence="7" id="KW-0378">Hydrolase</keyword>
<proteinExistence type="inferred from homology"/>
<dbReference type="Pfam" id="PF00075">
    <property type="entry name" value="RNase_H"/>
    <property type="match status" value="1"/>
</dbReference>
<protein>
    <recommendedName>
        <fullName evidence="3">ribonuclease H</fullName>
        <ecNumber evidence="3">3.1.26.4</ecNumber>
    </recommendedName>
</protein>
<dbReference type="EMBL" id="KZ857515">
    <property type="protein sequence ID" value="RDX41342.1"/>
    <property type="molecule type" value="Genomic_DNA"/>
</dbReference>
<dbReference type="Gene3D" id="3.30.420.10">
    <property type="entry name" value="Ribonuclease H-like superfamily/Ribonuclease H"/>
    <property type="match status" value="1"/>
</dbReference>
<dbReference type="STRING" id="139420.A0A371CM45"/>
<dbReference type="GO" id="GO:0043137">
    <property type="term" value="P:DNA replication, removal of RNA primer"/>
    <property type="evidence" value="ECO:0007669"/>
    <property type="project" value="TreeGrafter"/>
</dbReference>
<evidence type="ECO:0000256" key="2">
    <source>
        <dbReference type="ARBA" id="ARBA00005300"/>
    </source>
</evidence>
<dbReference type="OrthoDB" id="2755380at2759"/>
<keyword evidence="6" id="KW-0255">Endonuclease</keyword>
<dbReference type="InterPro" id="IPR026960">
    <property type="entry name" value="RVT-Znf"/>
</dbReference>
<dbReference type="SUPFAM" id="SSF53098">
    <property type="entry name" value="Ribonuclease H-like"/>
    <property type="match status" value="1"/>
</dbReference>
<feature type="domain" description="RNase H type-1" evidence="8">
    <location>
        <begin position="1"/>
        <end position="91"/>
    </location>
</feature>
<evidence type="ECO:0000259" key="8">
    <source>
        <dbReference type="PROSITE" id="PS50879"/>
    </source>
</evidence>
<evidence type="ECO:0000256" key="6">
    <source>
        <dbReference type="ARBA" id="ARBA00022759"/>
    </source>
</evidence>
<accession>A0A371CM45</accession>
<sequence>MYAVAVAAAIVPPFAPLHIVTDSRYVTEGLTVYLPKWEARGWLGIANARIIRDVVARLRARSAPTTLRWVKGHSGVPGNEAADQLAKKGVENSEPHQLPPARTEYLRRGAALRTLTQKLGYLGIKAKTFDDTRPATDRMIDIIQDSLRAAVHSPPTEAALWKAVRSKEVPRRMRDFWWKMMHDALRVGKFWSHIPGYESRATCEACGERESLEHILLECRAPGQGEIWAEVDYLLARAGAPAFRRTLGTVLGAPATTFERLNVSQWKGTQRLYRIVTTEATHLIWRVRCERVIQHAGDPAQWATVREIRNRWTAAINRRLGMDQSLTTERLSKYAVPRTTVLATWTSILTDGKNLPEDWIGKPGVLVGTLHASELGGVG</sequence>
<dbReference type="GO" id="GO:0046872">
    <property type="term" value="F:metal ion binding"/>
    <property type="evidence" value="ECO:0007669"/>
    <property type="project" value="UniProtKB-KW"/>
</dbReference>
<evidence type="ECO:0000256" key="1">
    <source>
        <dbReference type="ARBA" id="ARBA00000077"/>
    </source>
</evidence>
<evidence type="ECO:0000256" key="7">
    <source>
        <dbReference type="ARBA" id="ARBA00022801"/>
    </source>
</evidence>